<evidence type="ECO:0000256" key="1">
    <source>
        <dbReference type="SAM" id="MobiDB-lite"/>
    </source>
</evidence>
<dbReference type="Proteomes" id="UP000663827">
    <property type="component" value="Unassembled WGS sequence"/>
</dbReference>
<feature type="region of interest" description="Disordered" evidence="1">
    <location>
        <begin position="1"/>
        <end position="27"/>
    </location>
</feature>
<dbReference type="InterPro" id="IPR015943">
    <property type="entry name" value="WD40/YVTN_repeat-like_dom_sf"/>
</dbReference>
<dbReference type="InterPro" id="IPR045126">
    <property type="entry name" value="TRAPPC10/Trs130"/>
</dbReference>
<proteinExistence type="predicted"/>
<accession>A0A8H3DVU5</accession>
<evidence type="ECO:0000259" key="3">
    <source>
        <dbReference type="Pfam" id="PF23274"/>
    </source>
</evidence>
<dbReference type="Gene3D" id="2.130.10.10">
    <property type="entry name" value="YVTN repeat-like/Quinoprotein amine dehydrogenase"/>
    <property type="match status" value="1"/>
</dbReference>
<evidence type="ECO:0008006" key="6">
    <source>
        <dbReference type="Google" id="ProtNLM"/>
    </source>
</evidence>
<name>A0A8H3DVU5_9AGAM</name>
<dbReference type="GO" id="GO:0005829">
    <property type="term" value="C:cytosol"/>
    <property type="evidence" value="ECO:0007669"/>
    <property type="project" value="GOC"/>
</dbReference>
<organism evidence="4 5">
    <name type="scientific">Rhizoctonia solani</name>
    <dbReference type="NCBI Taxonomy" id="456999"/>
    <lineage>
        <taxon>Eukaryota</taxon>
        <taxon>Fungi</taxon>
        <taxon>Dikarya</taxon>
        <taxon>Basidiomycota</taxon>
        <taxon>Agaricomycotina</taxon>
        <taxon>Agaricomycetes</taxon>
        <taxon>Cantharellales</taxon>
        <taxon>Ceratobasidiaceae</taxon>
        <taxon>Rhizoctonia</taxon>
    </lineage>
</organism>
<sequence>MQLSSPSRPASISSRAYTPSPISPGPGALASNGNVKITYTMAQSIQSSPHFAVLLESLRSRVQPLRNLHWKPSAGTLPSSSIRTIQSVDAELVPLDLGLSSARLSAVDGFGGDGTTRSQIPGTVLAKPFINLWLGMCERNQDADTYKNVVRRQLKDWVATVTTQSKRDQEWLIVLVNISSPGQDAGSGGKRLFQMKGSIIDRMRADFTLAKRDRCVQLNYVTGGQDDPAAWTELIAKIKDAIITTLDSRIAERIDDVRRTEAQRAVPGWNFCTFFVLKETVAESFEGMSLLDAALLQYSELEASFYQVLKEKNLSWFGKLGGTTPGDDAAPLLSVTRKPYRDLIMSNNISVFDFRCYLVARQCLLLAKMGAIADAANKAIRFISAFSRTLRENENSLSEPFIESWIYSCALNVVDECDGWMEAAGGQESLSDTKYSSYGAAKYELLELCRAQLDKIGIRAGHLPRAAPFSASLPEEEIKSRPSSTTYEPHEPVPDMNSEEHRRLSRLGITNVHLLEAIDHVTAFDGLYKQLISRAIETCQSLGRSRTAMHFEGIIAALHLHRGDILSAQSIYEKLPVVYSNQHWDLLEGYMRFLHLETSKNHEDTPSQEFIIRSLELLRVDLASSQQAQHNLYSTRIQKNLQDVLQASSSLSSPIRVQNFSLMDIRFTSGIARLDNSRDGSFLDVTTSSRSPEAIEVDHIKVIFKARDGIHVSFEHPAFELSPGNSSISLFCSDPVSGLLTVSEFEYRISGLLFQVTPTESQKAVLPTQSYLSGARVGVRVPEDKLAARVMMQMPRHVTLGDQRVLFKVCTGRNILRSGTMSVVSPSGQIKYSLAAAKVLSDPCGSIKCTSEEVSIDDLPAEHELILSVPFSGSPKNDELEATLSFVYTTVVQPEVVRTIKHNCKSYVGLPLIVNIIDRFRDQRLFTNVVIHSANQELIRIAKVRLLKNTDSKLAVKQCTRSPVPVPVWPSRPVPWLFQIQPSDASERPTGETLQLVITYRPLREGPVEARFIPCPLATISSDSSFVAATSKENDVQIMSTANGSVVAGPFGLPRTTLSTFQFSHSGQAAIMGCEDGTIKIGTLPNAQQFPVASFTAHKGSVGLVSESPDCSLIVSYSEQENALRVWRALTPALELPSCIDSPPGSTSRDYSSLCEGWRITSEGWVTNTTEQLLFWIPGGIASAWLSPYAILAITEAGTVRVPKQKPFVGDEWMKCYKPEES</sequence>
<dbReference type="GO" id="GO:0034498">
    <property type="term" value="P:early endosome to Golgi transport"/>
    <property type="evidence" value="ECO:0007669"/>
    <property type="project" value="TreeGrafter"/>
</dbReference>
<dbReference type="SUPFAM" id="SSF50978">
    <property type="entry name" value="WD40 repeat-like"/>
    <property type="match status" value="1"/>
</dbReference>
<feature type="compositionally biased region" description="Low complexity" evidence="1">
    <location>
        <begin position="1"/>
        <end position="16"/>
    </location>
</feature>
<dbReference type="InterPro" id="IPR056913">
    <property type="entry name" value="TRAPPC10/Trs130_N"/>
</dbReference>
<comment type="caution">
    <text evidence="4">The sequence shown here is derived from an EMBL/GenBank/DDBJ whole genome shotgun (WGS) entry which is preliminary data.</text>
</comment>
<gene>
    <name evidence="4" type="ORF">RDB_LOCUS11612</name>
</gene>
<dbReference type="AlphaFoldDB" id="A0A8H3DVU5"/>
<protein>
    <recommendedName>
        <fullName evidence="6">Trafficking protein particle complex subunit 10</fullName>
    </recommendedName>
</protein>
<reference evidence="4" key="1">
    <citation type="submission" date="2021-01" db="EMBL/GenBank/DDBJ databases">
        <authorList>
            <person name="Kaushik A."/>
        </authorList>
    </citation>
    <scope>NUCLEOTIDE SEQUENCE</scope>
    <source>
        <strain evidence="4">AG5</strain>
    </source>
</reference>
<dbReference type="GO" id="GO:1990071">
    <property type="term" value="C:TRAPPII protein complex"/>
    <property type="evidence" value="ECO:0007669"/>
    <property type="project" value="InterPro"/>
</dbReference>
<feature type="domain" description="TRAPPC10/Trs130 N-terminal" evidence="2">
    <location>
        <begin position="36"/>
        <end position="374"/>
    </location>
</feature>
<feature type="domain" description="DUF7077" evidence="3">
    <location>
        <begin position="789"/>
        <end position="890"/>
    </location>
</feature>
<dbReference type="InterPro" id="IPR036322">
    <property type="entry name" value="WD40_repeat_dom_sf"/>
</dbReference>
<dbReference type="GO" id="GO:0006891">
    <property type="term" value="P:intra-Golgi vesicle-mediated transport"/>
    <property type="evidence" value="ECO:0007669"/>
    <property type="project" value="TreeGrafter"/>
</dbReference>
<evidence type="ECO:0000313" key="4">
    <source>
        <dbReference type="EMBL" id="CAE7065963.1"/>
    </source>
</evidence>
<dbReference type="PANTHER" id="PTHR13251:SF3">
    <property type="entry name" value="TRAFFICKING PROTEIN PARTICLE COMPLEX SUBUNIT 10"/>
    <property type="match status" value="1"/>
</dbReference>
<feature type="compositionally biased region" description="Basic and acidic residues" evidence="1">
    <location>
        <begin position="488"/>
        <end position="500"/>
    </location>
</feature>
<dbReference type="EMBL" id="CAJNJQ010000254">
    <property type="protein sequence ID" value="CAE7065963.1"/>
    <property type="molecule type" value="Genomic_DNA"/>
</dbReference>
<evidence type="ECO:0000259" key="2">
    <source>
        <dbReference type="Pfam" id="PF23036"/>
    </source>
</evidence>
<evidence type="ECO:0000313" key="5">
    <source>
        <dbReference type="Proteomes" id="UP000663827"/>
    </source>
</evidence>
<feature type="region of interest" description="Disordered" evidence="1">
    <location>
        <begin position="472"/>
        <end position="500"/>
    </location>
</feature>
<dbReference type="Pfam" id="PF23274">
    <property type="entry name" value="DUF7077"/>
    <property type="match status" value="1"/>
</dbReference>
<dbReference type="InterPro" id="IPR055505">
    <property type="entry name" value="DUF7077"/>
</dbReference>
<dbReference type="PANTHER" id="PTHR13251">
    <property type="entry name" value="EPILEPSY HOLOPROSENCEPHALY CANDIDATE 1/TMEM1"/>
    <property type="match status" value="1"/>
</dbReference>
<dbReference type="Pfam" id="PF23036">
    <property type="entry name" value="TRAPPC10_1st"/>
    <property type="match status" value="1"/>
</dbReference>